<dbReference type="EMBL" id="CM004402">
    <property type="protein sequence ID" value="KAG8636322.1"/>
    <property type="molecule type" value="Genomic_DNA"/>
</dbReference>
<name>A0ACB7G7U1_MANES</name>
<sequence>MLRNRIEVVQARLTKMRSYTTGLTLSLFLLFLCFQFPATLGDVGTAKSYDPPYLLSCLFYCTNEATKCNGYDQDQFPEGGYFAAASDGLWDNGAACGRKYRMRCISGPRRACNGGSIVVQVVDFCRDSPCSATLMLSNKAFDAVSRIPTAKINVEYIQI</sequence>
<comment type="caution">
    <text evidence="1">The sequence shown here is derived from an EMBL/GenBank/DDBJ whole genome shotgun (WGS) entry which is preliminary data.</text>
</comment>
<keyword evidence="2" id="KW-1185">Reference proteome</keyword>
<evidence type="ECO:0000313" key="1">
    <source>
        <dbReference type="EMBL" id="KAG8636322.1"/>
    </source>
</evidence>
<dbReference type="Proteomes" id="UP000091857">
    <property type="component" value="Chromosome 16"/>
</dbReference>
<gene>
    <name evidence="1" type="ORF">MANES_16G120700v8</name>
</gene>
<proteinExistence type="predicted"/>
<evidence type="ECO:0000313" key="2">
    <source>
        <dbReference type="Proteomes" id="UP000091857"/>
    </source>
</evidence>
<organism evidence="1 2">
    <name type="scientific">Manihot esculenta</name>
    <name type="common">Cassava</name>
    <name type="synonym">Jatropha manihot</name>
    <dbReference type="NCBI Taxonomy" id="3983"/>
    <lineage>
        <taxon>Eukaryota</taxon>
        <taxon>Viridiplantae</taxon>
        <taxon>Streptophyta</taxon>
        <taxon>Embryophyta</taxon>
        <taxon>Tracheophyta</taxon>
        <taxon>Spermatophyta</taxon>
        <taxon>Magnoliopsida</taxon>
        <taxon>eudicotyledons</taxon>
        <taxon>Gunneridae</taxon>
        <taxon>Pentapetalae</taxon>
        <taxon>rosids</taxon>
        <taxon>fabids</taxon>
        <taxon>Malpighiales</taxon>
        <taxon>Euphorbiaceae</taxon>
        <taxon>Crotonoideae</taxon>
        <taxon>Manihoteae</taxon>
        <taxon>Manihot</taxon>
    </lineage>
</organism>
<protein>
    <submittedName>
        <fullName evidence="1">Uncharacterized protein</fullName>
    </submittedName>
</protein>
<reference evidence="2" key="1">
    <citation type="journal article" date="2016" name="Nat. Biotechnol.">
        <title>Sequencing wild and cultivated cassava and related species reveals extensive interspecific hybridization and genetic diversity.</title>
        <authorList>
            <person name="Bredeson J.V."/>
            <person name="Lyons J.B."/>
            <person name="Prochnik S.E."/>
            <person name="Wu G.A."/>
            <person name="Ha C.M."/>
            <person name="Edsinger-Gonzales E."/>
            <person name="Grimwood J."/>
            <person name="Schmutz J."/>
            <person name="Rabbi I.Y."/>
            <person name="Egesi C."/>
            <person name="Nauluvula P."/>
            <person name="Lebot V."/>
            <person name="Ndunguru J."/>
            <person name="Mkamilo G."/>
            <person name="Bart R.S."/>
            <person name="Setter T.L."/>
            <person name="Gleadow R.M."/>
            <person name="Kulakow P."/>
            <person name="Ferguson M.E."/>
            <person name="Rounsley S."/>
            <person name="Rokhsar D.S."/>
        </authorList>
    </citation>
    <scope>NUCLEOTIDE SEQUENCE [LARGE SCALE GENOMIC DNA]</scope>
    <source>
        <strain evidence="2">cv. AM560-2</strain>
    </source>
</reference>
<accession>A0ACB7G7U1</accession>